<feature type="transmembrane region" description="Helical" evidence="2">
    <location>
        <begin position="227"/>
        <end position="250"/>
    </location>
</feature>
<reference evidence="4 5" key="1">
    <citation type="journal article" date="2018" name="Sci. Rep.">
        <title>Genome sequence of the cauliflower mushroom Sparassis crispa (Hanabiratake) and its association with beneficial usage.</title>
        <authorList>
            <person name="Kiyama R."/>
            <person name="Furutani Y."/>
            <person name="Kawaguchi K."/>
            <person name="Nakanishi T."/>
        </authorList>
    </citation>
    <scope>NUCLEOTIDE SEQUENCE [LARGE SCALE GENOMIC DNA]</scope>
</reference>
<dbReference type="RefSeq" id="XP_027612487.1">
    <property type="nucleotide sequence ID" value="XM_027756686.1"/>
</dbReference>
<dbReference type="STRING" id="139825.A0A401GH92"/>
<feature type="region of interest" description="Disordered" evidence="1">
    <location>
        <begin position="300"/>
        <end position="345"/>
    </location>
</feature>
<evidence type="ECO:0000256" key="2">
    <source>
        <dbReference type="SAM" id="Phobius"/>
    </source>
</evidence>
<sequence>MLFLPTFLLLWGARAGKTQHNQPCSLANQTLEAGTYQFRSDCDSVTYCNSSQICDLKGCRKDIFPFGYTTSSDIPPMCSKGTFCPDEQDQCLPVLAVGSPCQFNRDDECEGPPDWEDLADTTGFGLNVNGSVCLNNVCLWANVTEGQSCVVQNTVFVAFAKDRQVANIVSRGNCRPGLYCDSQSLTCMQSRAQGEACDADKECSTYICLASGICGNRADAAKDVGKWVYAVVAVFIFIGVIGTLVGLYFVHRKEREAERSKRLQYYQEQNAYRQNIVQLQESARNSTMYLDNAAIPKGDEEYQSSAQQGASKSSGLRYHISDDASGSSESVIIQRVPDRSLPGMH</sequence>
<keyword evidence="5" id="KW-1185">Reference proteome</keyword>
<dbReference type="AlphaFoldDB" id="A0A401GH92"/>
<protein>
    <submittedName>
        <fullName evidence="4">Uncharacterized protein</fullName>
    </submittedName>
</protein>
<dbReference type="GeneID" id="38778491"/>
<dbReference type="OrthoDB" id="195231at2759"/>
<keyword evidence="3" id="KW-0732">Signal</keyword>
<evidence type="ECO:0000313" key="5">
    <source>
        <dbReference type="Proteomes" id="UP000287166"/>
    </source>
</evidence>
<keyword evidence="2" id="KW-1133">Transmembrane helix</keyword>
<feature type="chain" id="PRO_5019530764" evidence="3">
    <location>
        <begin position="16"/>
        <end position="345"/>
    </location>
</feature>
<keyword evidence="2" id="KW-0812">Transmembrane</keyword>
<name>A0A401GH92_9APHY</name>
<feature type="signal peptide" evidence="3">
    <location>
        <begin position="1"/>
        <end position="15"/>
    </location>
</feature>
<proteinExistence type="predicted"/>
<keyword evidence="2" id="KW-0472">Membrane</keyword>
<accession>A0A401GH92</accession>
<comment type="caution">
    <text evidence="4">The sequence shown here is derived from an EMBL/GenBank/DDBJ whole genome shotgun (WGS) entry which is preliminary data.</text>
</comment>
<gene>
    <name evidence="4" type="ORF">SCP_0313030</name>
</gene>
<dbReference type="InParanoid" id="A0A401GH92"/>
<dbReference type="EMBL" id="BFAD01000003">
    <property type="protein sequence ID" value="GBE81574.1"/>
    <property type="molecule type" value="Genomic_DNA"/>
</dbReference>
<dbReference type="Proteomes" id="UP000287166">
    <property type="component" value="Unassembled WGS sequence"/>
</dbReference>
<feature type="compositionally biased region" description="Low complexity" evidence="1">
    <location>
        <begin position="303"/>
        <end position="315"/>
    </location>
</feature>
<evidence type="ECO:0000256" key="3">
    <source>
        <dbReference type="SAM" id="SignalP"/>
    </source>
</evidence>
<organism evidence="4 5">
    <name type="scientific">Sparassis crispa</name>
    <dbReference type="NCBI Taxonomy" id="139825"/>
    <lineage>
        <taxon>Eukaryota</taxon>
        <taxon>Fungi</taxon>
        <taxon>Dikarya</taxon>
        <taxon>Basidiomycota</taxon>
        <taxon>Agaricomycotina</taxon>
        <taxon>Agaricomycetes</taxon>
        <taxon>Polyporales</taxon>
        <taxon>Sparassidaceae</taxon>
        <taxon>Sparassis</taxon>
    </lineage>
</organism>
<evidence type="ECO:0000313" key="4">
    <source>
        <dbReference type="EMBL" id="GBE81574.1"/>
    </source>
</evidence>
<evidence type="ECO:0000256" key="1">
    <source>
        <dbReference type="SAM" id="MobiDB-lite"/>
    </source>
</evidence>